<sequence length="96" mass="10096">MSETTETTNATTADLATQRDVIPLRSLQLIGVVGPEEDRRALLRSSGGQIDTVRVGDALRQGTVVAIDDDAVILNAATGSRTLRIPQSTALPRVAA</sequence>
<dbReference type="InterPro" id="IPR007446">
    <property type="entry name" value="PilP"/>
</dbReference>
<proteinExistence type="predicted"/>
<accession>A0ABW8UVW5</accession>
<dbReference type="Gene3D" id="2.30.30.830">
    <property type="match status" value="1"/>
</dbReference>
<evidence type="ECO:0000313" key="2">
    <source>
        <dbReference type="Proteomes" id="UP001627408"/>
    </source>
</evidence>
<dbReference type="EMBL" id="JBHDIY010000002">
    <property type="protein sequence ID" value="MFL4470879.1"/>
    <property type="molecule type" value="Genomic_DNA"/>
</dbReference>
<gene>
    <name evidence="1" type="ORF">ACERZ8_13665</name>
</gene>
<dbReference type="Pfam" id="PF04351">
    <property type="entry name" value="PilP"/>
    <property type="match status" value="1"/>
</dbReference>
<name>A0ABW8UVW5_9RHOB</name>
<dbReference type="Proteomes" id="UP001627408">
    <property type="component" value="Unassembled WGS sequence"/>
</dbReference>
<evidence type="ECO:0000313" key="1">
    <source>
        <dbReference type="EMBL" id="MFL4470879.1"/>
    </source>
</evidence>
<protein>
    <submittedName>
        <fullName evidence="1">Pilus assembly protein PilP</fullName>
    </submittedName>
</protein>
<reference evidence="1 2" key="1">
    <citation type="submission" date="2024-08" db="EMBL/GenBank/DDBJ databases">
        <title>Tateyamaria sp. nov., isolated from marine algae.</title>
        <authorList>
            <person name="Choi B.J."/>
            <person name="Kim J.M."/>
            <person name="Lee J.K."/>
            <person name="Choi D.G."/>
            <person name="Bayburt H."/>
            <person name="Baek J.H."/>
            <person name="Han D.M."/>
            <person name="Jeon C.O."/>
        </authorList>
    </citation>
    <scope>NUCLEOTIDE SEQUENCE [LARGE SCALE GENOMIC DNA]</scope>
    <source>
        <strain evidence="1 2">KMU-156</strain>
    </source>
</reference>
<comment type="caution">
    <text evidence="1">The sequence shown here is derived from an EMBL/GenBank/DDBJ whole genome shotgun (WGS) entry which is preliminary data.</text>
</comment>
<dbReference type="RefSeq" id="WP_407592714.1">
    <property type="nucleotide sequence ID" value="NZ_JBHDIY010000002.1"/>
</dbReference>
<organism evidence="1 2">
    <name type="scientific">Tateyamaria armeniaca</name>
    <dbReference type="NCBI Taxonomy" id="2518930"/>
    <lineage>
        <taxon>Bacteria</taxon>
        <taxon>Pseudomonadati</taxon>
        <taxon>Pseudomonadota</taxon>
        <taxon>Alphaproteobacteria</taxon>
        <taxon>Rhodobacterales</taxon>
        <taxon>Roseobacteraceae</taxon>
        <taxon>Tateyamaria</taxon>
    </lineage>
</organism>
<keyword evidence="2" id="KW-1185">Reference proteome</keyword>